<dbReference type="GO" id="GO:0005886">
    <property type="term" value="C:plasma membrane"/>
    <property type="evidence" value="ECO:0007669"/>
    <property type="project" value="UniProtKB-SubCell"/>
</dbReference>
<dbReference type="Proteomes" id="UP001530293">
    <property type="component" value="Unassembled WGS sequence"/>
</dbReference>
<feature type="transmembrane region" description="Helical" evidence="9">
    <location>
        <begin position="372"/>
        <end position="391"/>
    </location>
</feature>
<evidence type="ECO:0000256" key="2">
    <source>
        <dbReference type="ARBA" id="ARBA00022448"/>
    </source>
</evidence>
<keyword evidence="3" id="KW-1003">Cell membrane</keyword>
<feature type="transmembrane region" description="Helical" evidence="9">
    <location>
        <begin position="268"/>
        <end position="286"/>
    </location>
</feature>
<name>A0ABD3LWK6_9STRA</name>
<keyword evidence="11" id="KW-1185">Reference proteome</keyword>
<dbReference type="Pfam" id="PF03222">
    <property type="entry name" value="Trp_Tyr_perm"/>
    <property type="match status" value="3"/>
</dbReference>
<dbReference type="InterPro" id="IPR018227">
    <property type="entry name" value="Amino_acid_transport_2"/>
</dbReference>
<evidence type="ECO:0000256" key="5">
    <source>
        <dbReference type="ARBA" id="ARBA00022692"/>
    </source>
</evidence>
<keyword evidence="4" id="KW-0997">Cell inner membrane</keyword>
<evidence type="ECO:0000313" key="11">
    <source>
        <dbReference type="Proteomes" id="UP001530293"/>
    </source>
</evidence>
<organism evidence="10 11">
    <name type="scientific">Discostella pseudostelligera</name>
    <dbReference type="NCBI Taxonomy" id="259834"/>
    <lineage>
        <taxon>Eukaryota</taxon>
        <taxon>Sar</taxon>
        <taxon>Stramenopiles</taxon>
        <taxon>Ochrophyta</taxon>
        <taxon>Bacillariophyta</taxon>
        <taxon>Coscinodiscophyceae</taxon>
        <taxon>Thalassiosirophycidae</taxon>
        <taxon>Stephanodiscales</taxon>
        <taxon>Stephanodiscaceae</taxon>
        <taxon>Discostella</taxon>
    </lineage>
</organism>
<feature type="compositionally biased region" description="Low complexity" evidence="8">
    <location>
        <begin position="34"/>
        <end position="52"/>
    </location>
</feature>
<feature type="transmembrane region" description="Helical" evidence="9">
    <location>
        <begin position="539"/>
        <end position="559"/>
    </location>
</feature>
<dbReference type="PANTHER" id="PTHR32195:SF26">
    <property type="entry name" value="TRYPTOPHAN OR TYROSINE TRANSPORTER PROTEIN"/>
    <property type="match status" value="1"/>
</dbReference>
<dbReference type="EMBL" id="JALLBG020000313">
    <property type="protein sequence ID" value="KAL3756114.1"/>
    <property type="molecule type" value="Genomic_DNA"/>
</dbReference>
<feature type="transmembrane region" description="Helical" evidence="9">
    <location>
        <begin position="203"/>
        <end position="226"/>
    </location>
</feature>
<feature type="compositionally biased region" description="Polar residues" evidence="8">
    <location>
        <begin position="17"/>
        <end position="33"/>
    </location>
</feature>
<gene>
    <name evidence="10" type="ORF">ACHAWU_005618</name>
</gene>
<evidence type="ECO:0000256" key="7">
    <source>
        <dbReference type="ARBA" id="ARBA00023136"/>
    </source>
</evidence>
<comment type="subcellular location">
    <subcellularLocation>
        <location evidence="1">Cell inner membrane</location>
        <topology evidence="1">Multi-pass membrane protein</topology>
    </subcellularLocation>
</comment>
<feature type="transmembrane region" description="Helical" evidence="9">
    <location>
        <begin position="172"/>
        <end position="191"/>
    </location>
</feature>
<feature type="transmembrane region" description="Helical" evidence="9">
    <location>
        <begin position="439"/>
        <end position="457"/>
    </location>
</feature>
<sequence>MRIPTLVSNTPMSLSLSSTATRMASTVDQENIPSSSSSSSSSSAVTDSSSSSNNMSLTTVEEAEKEQHHSIQQSSPSPPIPPLLQKIIDKVGKIDESRIISTPEYLNGEEPKLFSNLQYETTTTTIELLPQQYLAQHDQQQQQQEQHEQSTVTTTTTKTVIITKAKPAETNLLSSSALLCGTALGCGLLNLPTAIYPAGYLPTLVATLVAWAYMTITALLTSELLINRYGETGRVRNVGLLELYDSYFGGGDNNNNTIGLFTGLGGKLASLGFLIVSYIVMGVYLSEGGDQLMKIMELSMNNAAAVSSPASSVVAGSIVSQDVVTGSMAPFSFFANDDGNAWIARALFATVMGVFLSTAAKFNIVQRAMTNILVPTTLLAFLGAMIIGLPTADIGSLTALKNQHPELVLDAFPLLFMSWTYHGVVPRVVYDLEGDKNKITLAIVVGSTTALIIYLTWNAMILGNVFSSSSSSSVDVVGSVASSVGSIATAIEESSSVVLGDLMLGAQGDGGSSIIAATTNTAATFLDTTHFQPLLQSSIAIVSELAVITSLIGVALGFVNEFNDAIGRIPSPSNSSSSAIIRSANEDDEKKWNVALLTLLPPAIVSVALGYFSGTNDVDNFQIIDYTGIFGSSILFLILPALMAWQNRYGEGDSARPLTVRPMVPLGKIPLGSLYKAAGTLIVEQGLDKLGVFEFVKEHLWKP</sequence>
<protein>
    <recommendedName>
        <fullName evidence="12">Amino acid transporter transmembrane domain-containing protein</fullName>
    </recommendedName>
</protein>
<evidence type="ECO:0000256" key="6">
    <source>
        <dbReference type="ARBA" id="ARBA00022989"/>
    </source>
</evidence>
<evidence type="ECO:0000256" key="3">
    <source>
        <dbReference type="ARBA" id="ARBA00022475"/>
    </source>
</evidence>
<evidence type="ECO:0000313" key="10">
    <source>
        <dbReference type="EMBL" id="KAL3756114.1"/>
    </source>
</evidence>
<feature type="transmembrane region" description="Helical" evidence="9">
    <location>
        <begin position="342"/>
        <end position="360"/>
    </location>
</feature>
<keyword evidence="5 9" id="KW-0812">Transmembrane</keyword>
<dbReference type="PANTHER" id="PTHR32195">
    <property type="entry name" value="OS07G0662800 PROTEIN"/>
    <property type="match status" value="1"/>
</dbReference>
<keyword evidence="2" id="KW-0813">Transport</keyword>
<keyword evidence="6 9" id="KW-1133">Transmembrane helix</keyword>
<proteinExistence type="predicted"/>
<feature type="transmembrane region" description="Helical" evidence="9">
    <location>
        <begin position="623"/>
        <end position="645"/>
    </location>
</feature>
<accession>A0ABD3LWK6</accession>
<feature type="transmembrane region" description="Helical" evidence="9">
    <location>
        <begin position="411"/>
        <end position="430"/>
    </location>
</feature>
<evidence type="ECO:0008006" key="12">
    <source>
        <dbReference type="Google" id="ProtNLM"/>
    </source>
</evidence>
<dbReference type="AlphaFoldDB" id="A0ABD3LWK6"/>
<keyword evidence="7 9" id="KW-0472">Membrane</keyword>
<feature type="transmembrane region" description="Helical" evidence="9">
    <location>
        <begin position="592"/>
        <end position="611"/>
    </location>
</feature>
<evidence type="ECO:0000256" key="1">
    <source>
        <dbReference type="ARBA" id="ARBA00004429"/>
    </source>
</evidence>
<reference evidence="10 11" key="1">
    <citation type="submission" date="2024-10" db="EMBL/GenBank/DDBJ databases">
        <title>Updated reference genomes for cyclostephanoid diatoms.</title>
        <authorList>
            <person name="Roberts W.R."/>
            <person name="Alverson A.J."/>
        </authorList>
    </citation>
    <scope>NUCLEOTIDE SEQUENCE [LARGE SCALE GENOMIC DNA]</scope>
    <source>
        <strain evidence="10 11">AJA232-27</strain>
    </source>
</reference>
<evidence type="ECO:0000256" key="4">
    <source>
        <dbReference type="ARBA" id="ARBA00022519"/>
    </source>
</evidence>
<comment type="caution">
    <text evidence="10">The sequence shown here is derived from an EMBL/GenBank/DDBJ whole genome shotgun (WGS) entry which is preliminary data.</text>
</comment>
<evidence type="ECO:0000256" key="8">
    <source>
        <dbReference type="SAM" id="MobiDB-lite"/>
    </source>
</evidence>
<feature type="region of interest" description="Disordered" evidence="8">
    <location>
        <begin position="17"/>
        <end position="83"/>
    </location>
</feature>
<evidence type="ECO:0000256" key="9">
    <source>
        <dbReference type="SAM" id="Phobius"/>
    </source>
</evidence>